<sequence length="264" mass="28620">MTDDESSPQPASSKDRAPEGMAGLAKGLAIIEAFGSSHEHLTVASAAAVAGISRASARRCLLTLTDAGYLFRQGSKYRPTPRMLRLGAAYYESASLPQLAETYLEAARDRLNESISLAILEDGYAVFVARVEAERIISSLAKLGGRLPAYASATGRVLLAAQSIKTLDEYLDTTKLLKLTPATIVDRERLRERIEKVGHDGYEITINELEEGMVSMAVPVMDNHQNTVAAMSMSASSARISTNQLRKDFLPILQIFASRLSQSL</sequence>
<keyword evidence="1" id="KW-0805">Transcription regulation</keyword>
<feature type="domain" description="HTH iclR-type" evidence="4">
    <location>
        <begin position="21"/>
        <end position="88"/>
    </location>
</feature>
<evidence type="ECO:0000313" key="6">
    <source>
        <dbReference type="EMBL" id="TMV08213.1"/>
    </source>
</evidence>
<dbReference type="Gene3D" id="1.10.10.10">
    <property type="entry name" value="Winged helix-like DNA-binding domain superfamily/Winged helix DNA-binding domain"/>
    <property type="match status" value="1"/>
</dbReference>
<evidence type="ECO:0000256" key="3">
    <source>
        <dbReference type="ARBA" id="ARBA00023163"/>
    </source>
</evidence>
<dbReference type="InterPro" id="IPR036390">
    <property type="entry name" value="WH_DNA-bd_sf"/>
</dbReference>
<dbReference type="Pfam" id="PF09339">
    <property type="entry name" value="HTH_IclR"/>
    <property type="match status" value="1"/>
</dbReference>
<accession>A0ABY2WZ82</accession>
<protein>
    <submittedName>
        <fullName evidence="6">IclR family transcriptional regulator</fullName>
    </submittedName>
</protein>
<dbReference type="PANTHER" id="PTHR30136">
    <property type="entry name" value="HELIX-TURN-HELIX TRANSCRIPTIONAL REGULATOR, ICLR FAMILY"/>
    <property type="match status" value="1"/>
</dbReference>
<keyword evidence="3" id="KW-0804">Transcription</keyword>
<evidence type="ECO:0000259" key="4">
    <source>
        <dbReference type="PROSITE" id="PS51077"/>
    </source>
</evidence>
<proteinExistence type="predicted"/>
<dbReference type="Gene3D" id="3.30.450.40">
    <property type="match status" value="1"/>
</dbReference>
<dbReference type="PANTHER" id="PTHR30136:SF34">
    <property type="entry name" value="TRANSCRIPTIONAL REGULATOR"/>
    <property type="match status" value="1"/>
</dbReference>
<dbReference type="EMBL" id="VCPC01000007">
    <property type="protein sequence ID" value="TMV08213.1"/>
    <property type="molecule type" value="Genomic_DNA"/>
</dbReference>
<gene>
    <name evidence="6" type="ORF">FGK64_21190</name>
</gene>
<dbReference type="InterPro" id="IPR036388">
    <property type="entry name" value="WH-like_DNA-bd_sf"/>
</dbReference>
<dbReference type="InterPro" id="IPR029016">
    <property type="entry name" value="GAF-like_dom_sf"/>
</dbReference>
<dbReference type="SUPFAM" id="SSF46785">
    <property type="entry name" value="Winged helix' DNA-binding domain"/>
    <property type="match status" value="1"/>
</dbReference>
<feature type="domain" description="IclR-ED" evidence="5">
    <location>
        <begin position="82"/>
        <end position="264"/>
    </location>
</feature>
<dbReference type="InterPro" id="IPR014757">
    <property type="entry name" value="Tscrpt_reg_IclR_C"/>
</dbReference>
<keyword evidence="2" id="KW-0238">DNA-binding</keyword>
<comment type="caution">
    <text evidence="6">The sequence shown here is derived from an EMBL/GenBank/DDBJ whole genome shotgun (WGS) entry which is preliminary data.</text>
</comment>
<dbReference type="InterPro" id="IPR050707">
    <property type="entry name" value="HTH_MetabolicPath_Reg"/>
</dbReference>
<reference evidence="6 7" key="1">
    <citation type="submission" date="2019-05" db="EMBL/GenBank/DDBJ databases">
        <title>Marivita sp. nov. isolated from sea sediment.</title>
        <authorList>
            <person name="Kim W."/>
        </authorList>
    </citation>
    <scope>NUCLEOTIDE SEQUENCE [LARGE SCALE GENOMIC DNA]</scope>
    <source>
        <strain evidence="6 7">CAU 1492</strain>
    </source>
</reference>
<dbReference type="PROSITE" id="PS51078">
    <property type="entry name" value="ICLR_ED"/>
    <property type="match status" value="1"/>
</dbReference>
<evidence type="ECO:0000256" key="1">
    <source>
        <dbReference type="ARBA" id="ARBA00023015"/>
    </source>
</evidence>
<organism evidence="6 7">
    <name type="scientific">Arenibacterium halophilum</name>
    <dbReference type="NCBI Taxonomy" id="2583821"/>
    <lineage>
        <taxon>Bacteria</taxon>
        <taxon>Pseudomonadati</taxon>
        <taxon>Pseudomonadota</taxon>
        <taxon>Alphaproteobacteria</taxon>
        <taxon>Rhodobacterales</taxon>
        <taxon>Paracoccaceae</taxon>
        <taxon>Arenibacterium</taxon>
    </lineage>
</organism>
<dbReference type="RefSeq" id="WP_138865864.1">
    <property type="nucleotide sequence ID" value="NZ_VCPC01000007.1"/>
</dbReference>
<dbReference type="InterPro" id="IPR005471">
    <property type="entry name" value="Tscrpt_reg_IclR_N"/>
</dbReference>
<evidence type="ECO:0000259" key="5">
    <source>
        <dbReference type="PROSITE" id="PS51078"/>
    </source>
</evidence>
<dbReference type="Proteomes" id="UP001191082">
    <property type="component" value="Unassembled WGS sequence"/>
</dbReference>
<dbReference type="Pfam" id="PF01614">
    <property type="entry name" value="IclR_C"/>
    <property type="match status" value="1"/>
</dbReference>
<dbReference type="SMART" id="SM00346">
    <property type="entry name" value="HTH_ICLR"/>
    <property type="match status" value="1"/>
</dbReference>
<keyword evidence="7" id="KW-1185">Reference proteome</keyword>
<evidence type="ECO:0000313" key="7">
    <source>
        <dbReference type="Proteomes" id="UP001191082"/>
    </source>
</evidence>
<dbReference type="SUPFAM" id="SSF55781">
    <property type="entry name" value="GAF domain-like"/>
    <property type="match status" value="1"/>
</dbReference>
<name>A0ABY2WZ82_9RHOB</name>
<dbReference type="PROSITE" id="PS51077">
    <property type="entry name" value="HTH_ICLR"/>
    <property type="match status" value="1"/>
</dbReference>
<evidence type="ECO:0000256" key="2">
    <source>
        <dbReference type="ARBA" id="ARBA00023125"/>
    </source>
</evidence>